<keyword evidence="3" id="KW-1185">Reference proteome</keyword>
<protein>
    <recommendedName>
        <fullName evidence="4">J domain-containing protein</fullName>
    </recommendedName>
</protein>
<keyword evidence="1" id="KW-0472">Membrane</keyword>
<sequence length="263" mass="28741">MPIARPGWCRVRGDHYDRPVDPNTARQLLRIFPDAPLTVALVERAYAGEAWARHPSRYPDPAQRQEAEAWAERLRAARSTLLAEAATVGATASTGRARLGPLAVTGIVVASVLTLTTIVGGVVGLGIIIARAAPGIAESSSRWVLDDEGDEAGPDHGERLTALETDFEFPAGLELYTDGRYDDLCSNIYERGCWQLDVIPIAACDEMRIESGYSNDEASPDPEETRVSYVDDVEPFERVPIVYGDDAYEESWIVDVTCTTDET</sequence>
<organism evidence="2 3">
    <name type="scientific">Agromyces allii</name>
    <dbReference type="NCBI Taxonomy" id="393607"/>
    <lineage>
        <taxon>Bacteria</taxon>
        <taxon>Bacillati</taxon>
        <taxon>Actinomycetota</taxon>
        <taxon>Actinomycetes</taxon>
        <taxon>Micrococcales</taxon>
        <taxon>Microbacteriaceae</taxon>
        <taxon>Agromyces</taxon>
    </lineage>
</organism>
<keyword evidence="1" id="KW-0812">Transmembrane</keyword>
<proteinExistence type="predicted"/>
<dbReference type="EMBL" id="BAAAMK010000002">
    <property type="protein sequence ID" value="GAA1948209.1"/>
    <property type="molecule type" value="Genomic_DNA"/>
</dbReference>
<reference evidence="2 3" key="1">
    <citation type="journal article" date="2019" name="Int. J. Syst. Evol. Microbiol.">
        <title>The Global Catalogue of Microorganisms (GCM) 10K type strain sequencing project: providing services to taxonomists for standard genome sequencing and annotation.</title>
        <authorList>
            <consortium name="The Broad Institute Genomics Platform"/>
            <consortium name="The Broad Institute Genome Sequencing Center for Infectious Disease"/>
            <person name="Wu L."/>
            <person name="Ma J."/>
        </authorList>
    </citation>
    <scope>NUCLEOTIDE SEQUENCE [LARGE SCALE GENOMIC DNA]</scope>
    <source>
        <strain evidence="2 3">JCM 13584</strain>
    </source>
</reference>
<gene>
    <name evidence="2" type="ORF">GCM10009717_13200</name>
</gene>
<comment type="caution">
    <text evidence="2">The sequence shown here is derived from an EMBL/GenBank/DDBJ whole genome shotgun (WGS) entry which is preliminary data.</text>
</comment>
<keyword evidence="1" id="KW-1133">Transmembrane helix</keyword>
<evidence type="ECO:0000256" key="1">
    <source>
        <dbReference type="SAM" id="Phobius"/>
    </source>
</evidence>
<evidence type="ECO:0008006" key="4">
    <source>
        <dbReference type="Google" id="ProtNLM"/>
    </source>
</evidence>
<dbReference type="Proteomes" id="UP001499954">
    <property type="component" value="Unassembled WGS sequence"/>
</dbReference>
<name>A0ABN2QAA7_9MICO</name>
<accession>A0ABN2QAA7</accession>
<evidence type="ECO:0000313" key="2">
    <source>
        <dbReference type="EMBL" id="GAA1948209.1"/>
    </source>
</evidence>
<feature type="transmembrane region" description="Helical" evidence="1">
    <location>
        <begin position="102"/>
        <end position="130"/>
    </location>
</feature>
<evidence type="ECO:0000313" key="3">
    <source>
        <dbReference type="Proteomes" id="UP001499954"/>
    </source>
</evidence>